<dbReference type="PANTHER" id="PTHR32322">
    <property type="entry name" value="INNER MEMBRANE TRANSPORTER"/>
    <property type="match status" value="1"/>
</dbReference>
<feature type="transmembrane region" description="Helical" evidence="6">
    <location>
        <begin position="288"/>
        <end position="307"/>
    </location>
</feature>
<dbReference type="GO" id="GO:0016020">
    <property type="term" value="C:membrane"/>
    <property type="evidence" value="ECO:0007669"/>
    <property type="project" value="UniProtKB-SubCell"/>
</dbReference>
<evidence type="ECO:0000313" key="9">
    <source>
        <dbReference type="Proteomes" id="UP000285295"/>
    </source>
</evidence>
<feature type="domain" description="EamA" evidence="7">
    <location>
        <begin position="42"/>
        <end position="176"/>
    </location>
</feature>
<proteinExistence type="inferred from homology"/>
<organism evidence="8 9">
    <name type="scientific">Paenirhodobacter populi</name>
    <dbReference type="NCBI Taxonomy" id="2306993"/>
    <lineage>
        <taxon>Bacteria</taxon>
        <taxon>Pseudomonadati</taxon>
        <taxon>Pseudomonadota</taxon>
        <taxon>Alphaproteobacteria</taxon>
        <taxon>Rhodobacterales</taxon>
        <taxon>Rhodobacter group</taxon>
        <taxon>Paenirhodobacter</taxon>
    </lineage>
</organism>
<gene>
    <name evidence="8" type="ORF">D2T31_07955</name>
</gene>
<reference evidence="8 9" key="2">
    <citation type="submission" date="2019-01" db="EMBL/GenBank/DDBJ databases">
        <authorList>
            <person name="Li Y."/>
        </authorList>
    </citation>
    <scope>NUCLEOTIDE SEQUENCE [LARGE SCALE GENOMIC DNA]</scope>
    <source>
        <strain evidence="8 9">D19-10-3-21</strain>
    </source>
</reference>
<dbReference type="PANTHER" id="PTHR32322:SF2">
    <property type="entry name" value="EAMA DOMAIN-CONTAINING PROTEIN"/>
    <property type="match status" value="1"/>
</dbReference>
<dbReference type="Proteomes" id="UP000285295">
    <property type="component" value="Unassembled WGS sequence"/>
</dbReference>
<evidence type="ECO:0000313" key="8">
    <source>
        <dbReference type="EMBL" id="RWR30346.1"/>
    </source>
</evidence>
<dbReference type="InterPro" id="IPR037185">
    <property type="entry name" value="EmrE-like"/>
</dbReference>
<reference evidence="8 9" key="1">
    <citation type="submission" date="2019-01" db="EMBL/GenBank/DDBJ databases">
        <title>Sinorhodobacter populi sp. nov. isolated from the symptomatic bark tissue of Populus euramericana canker.</title>
        <authorList>
            <person name="Xu G."/>
        </authorList>
    </citation>
    <scope>NUCLEOTIDE SEQUENCE [LARGE SCALE GENOMIC DNA]</scope>
    <source>
        <strain evidence="8 9">D19-10-3-21</strain>
    </source>
</reference>
<keyword evidence="5 6" id="KW-0472">Membrane</keyword>
<evidence type="ECO:0000256" key="6">
    <source>
        <dbReference type="SAM" id="Phobius"/>
    </source>
</evidence>
<evidence type="ECO:0000256" key="1">
    <source>
        <dbReference type="ARBA" id="ARBA00004141"/>
    </source>
</evidence>
<feature type="transmembrane region" description="Helical" evidence="6">
    <location>
        <begin position="165"/>
        <end position="184"/>
    </location>
</feature>
<evidence type="ECO:0000256" key="5">
    <source>
        <dbReference type="ARBA" id="ARBA00023136"/>
    </source>
</evidence>
<feature type="transmembrane region" description="Helical" evidence="6">
    <location>
        <begin position="221"/>
        <end position="241"/>
    </location>
</feature>
<feature type="transmembrane region" description="Helical" evidence="6">
    <location>
        <begin position="41"/>
        <end position="59"/>
    </location>
</feature>
<feature type="domain" description="EamA" evidence="7">
    <location>
        <begin position="192"/>
        <end position="329"/>
    </location>
</feature>
<feature type="transmembrane region" description="Helical" evidence="6">
    <location>
        <begin position="136"/>
        <end position="153"/>
    </location>
</feature>
<dbReference type="EMBL" id="SAUX01000008">
    <property type="protein sequence ID" value="RWR30346.1"/>
    <property type="molecule type" value="Genomic_DNA"/>
</dbReference>
<dbReference type="InterPro" id="IPR050638">
    <property type="entry name" value="AA-Vitamin_Transporters"/>
</dbReference>
<sequence>MPAPFVPSVQSARAALEAGDRVAQGQTPMAQGIPAREGRTLFGVAAALVTLAIWTSWIVGTRAAVSGEGYFSPSVLVLIRFGFTAVLLTPVLWRMGLIPKGVKWPALVGLLFSGSPYIFLVGAGLKYAPIADVGPLLPGTVPLMVAGLSALIFGERFTLARRFGLGLIAAGVVAIVAIGPAPLPGMEDKLLLGHLLILGGALSWAIYTISLRASGLNGFEATAYVAFWSLVLALPVMAPGLREDLARAAQAPLSLWLVQILIQGALAGFVALLTFATAVRWLGPSKTAAITGLTPVTATLAGIPVMGEIPTPVQLVACLGIVLGVGLVTGAIGGRPRLARP</sequence>
<dbReference type="AlphaFoldDB" id="A0A443KC94"/>
<evidence type="ECO:0000256" key="2">
    <source>
        <dbReference type="ARBA" id="ARBA00007362"/>
    </source>
</evidence>
<dbReference type="Pfam" id="PF00892">
    <property type="entry name" value="EamA"/>
    <property type="match status" value="2"/>
</dbReference>
<comment type="similarity">
    <text evidence="2">Belongs to the EamA transporter family.</text>
</comment>
<evidence type="ECO:0000259" key="7">
    <source>
        <dbReference type="Pfam" id="PF00892"/>
    </source>
</evidence>
<feature type="transmembrane region" description="Helical" evidence="6">
    <location>
        <begin position="253"/>
        <end position="276"/>
    </location>
</feature>
<protein>
    <submittedName>
        <fullName evidence="8">DMT family transporter</fullName>
    </submittedName>
</protein>
<dbReference type="InterPro" id="IPR000620">
    <property type="entry name" value="EamA_dom"/>
</dbReference>
<feature type="transmembrane region" description="Helical" evidence="6">
    <location>
        <begin position="313"/>
        <end position="333"/>
    </location>
</feature>
<keyword evidence="4 6" id="KW-1133">Transmembrane helix</keyword>
<comment type="caution">
    <text evidence="8">The sequence shown here is derived from an EMBL/GenBank/DDBJ whole genome shotgun (WGS) entry which is preliminary data.</text>
</comment>
<evidence type="ECO:0000256" key="3">
    <source>
        <dbReference type="ARBA" id="ARBA00022692"/>
    </source>
</evidence>
<accession>A0A443KC94</accession>
<feature type="transmembrane region" description="Helical" evidence="6">
    <location>
        <begin position="104"/>
        <end position="124"/>
    </location>
</feature>
<dbReference type="SUPFAM" id="SSF103481">
    <property type="entry name" value="Multidrug resistance efflux transporter EmrE"/>
    <property type="match status" value="2"/>
</dbReference>
<feature type="transmembrane region" description="Helical" evidence="6">
    <location>
        <begin position="190"/>
        <end position="209"/>
    </location>
</feature>
<keyword evidence="3 6" id="KW-0812">Transmembrane</keyword>
<feature type="transmembrane region" description="Helical" evidence="6">
    <location>
        <begin position="71"/>
        <end position="92"/>
    </location>
</feature>
<comment type="subcellular location">
    <subcellularLocation>
        <location evidence="1">Membrane</location>
        <topology evidence="1">Multi-pass membrane protein</topology>
    </subcellularLocation>
</comment>
<name>A0A443KC94_9RHOB</name>
<dbReference type="Gene3D" id="1.10.3730.20">
    <property type="match status" value="1"/>
</dbReference>
<evidence type="ECO:0000256" key="4">
    <source>
        <dbReference type="ARBA" id="ARBA00022989"/>
    </source>
</evidence>
<dbReference type="OrthoDB" id="7743310at2"/>